<proteinExistence type="predicted"/>
<keyword evidence="2" id="KW-1185">Reference proteome</keyword>
<dbReference type="AlphaFoldDB" id="A0A2Z7AUU1"/>
<protein>
    <submittedName>
        <fullName evidence="1">Uncharacterized protein</fullName>
    </submittedName>
</protein>
<gene>
    <name evidence="1" type="ORF">F511_12499</name>
</gene>
<organism evidence="1 2">
    <name type="scientific">Dorcoceras hygrometricum</name>
    <dbReference type="NCBI Taxonomy" id="472368"/>
    <lineage>
        <taxon>Eukaryota</taxon>
        <taxon>Viridiplantae</taxon>
        <taxon>Streptophyta</taxon>
        <taxon>Embryophyta</taxon>
        <taxon>Tracheophyta</taxon>
        <taxon>Spermatophyta</taxon>
        <taxon>Magnoliopsida</taxon>
        <taxon>eudicotyledons</taxon>
        <taxon>Gunneridae</taxon>
        <taxon>Pentapetalae</taxon>
        <taxon>asterids</taxon>
        <taxon>lamiids</taxon>
        <taxon>Lamiales</taxon>
        <taxon>Gesneriaceae</taxon>
        <taxon>Didymocarpoideae</taxon>
        <taxon>Trichosporeae</taxon>
        <taxon>Loxocarpinae</taxon>
        <taxon>Dorcoceras</taxon>
    </lineage>
</organism>
<evidence type="ECO:0000313" key="1">
    <source>
        <dbReference type="EMBL" id="KZV25263.1"/>
    </source>
</evidence>
<accession>A0A2Z7AUU1</accession>
<sequence length="265" mass="29052">MGCPGQARTKPRRKLSIASLPEIRRTAAAGNASAARLRNLCGNAAPFAAHSSATAAPSIVQPVHGAAACGRPIVAQPCAKQRPTLARQARQARCYRERMCARGKGGGRGRFLNCYQSPFNGCHIRNPTIGLILSNPRLLIAKINRGDQQKSISRCLLFLSLKSAEEIKCCIRNYIPTKRNDAAAFYQQATISLAKNQMLVVEFPSKPISSWLRKFTQNDDASTNLDDSVLYMPHRYQLLVNQQASILHNDSKPAVALNQTTSLRL</sequence>
<evidence type="ECO:0000313" key="2">
    <source>
        <dbReference type="Proteomes" id="UP000250235"/>
    </source>
</evidence>
<reference evidence="1 2" key="1">
    <citation type="journal article" date="2015" name="Proc. Natl. Acad. Sci. U.S.A.">
        <title>The resurrection genome of Boea hygrometrica: A blueprint for survival of dehydration.</title>
        <authorList>
            <person name="Xiao L."/>
            <person name="Yang G."/>
            <person name="Zhang L."/>
            <person name="Yang X."/>
            <person name="Zhao S."/>
            <person name="Ji Z."/>
            <person name="Zhou Q."/>
            <person name="Hu M."/>
            <person name="Wang Y."/>
            <person name="Chen M."/>
            <person name="Xu Y."/>
            <person name="Jin H."/>
            <person name="Xiao X."/>
            <person name="Hu G."/>
            <person name="Bao F."/>
            <person name="Hu Y."/>
            <person name="Wan P."/>
            <person name="Li L."/>
            <person name="Deng X."/>
            <person name="Kuang T."/>
            <person name="Xiang C."/>
            <person name="Zhu J.K."/>
            <person name="Oliver M.J."/>
            <person name="He Y."/>
        </authorList>
    </citation>
    <scope>NUCLEOTIDE SEQUENCE [LARGE SCALE GENOMIC DNA]</scope>
    <source>
        <strain evidence="2">cv. XS01</strain>
    </source>
</reference>
<name>A0A2Z7AUU1_9LAMI</name>
<dbReference type="Proteomes" id="UP000250235">
    <property type="component" value="Unassembled WGS sequence"/>
</dbReference>
<dbReference type="EMBL" id="KV011911">
    <property type="protein sequence ID" value="KZV25263.1"/>
    <property type="molecule type" value="Genomic_DNA"/>
</dbReference>